<evidence type="ECO:0000313" key="1">
    <source>
        <dbReference type="EMBL" id="DAC81202.1"/>
    </source>
</evidence>
<accession>A0A6F9FCU6</accession>
<organism evidence="1">
    <name type="scientific">Swordtail adomavirus 1</name>
    <dbReference type="NCBI Taxonomy" id="2609876"/>
    <lineage>
        <taxon>Viruses</taxon>
        <taxon>Adomaviruses</taxon>
    </lineage>
</organism>
<dbReference type="EMBL" id="BK011020">
    <property type="protein sequence ID" value="DAC81202.1"/>
    <property type="molecule type" value="Genomic_DNA"/>
</dbReference>
<protein>
    <submittedName>
        <fullName evidence="1">LO8</fullName>
    </submittedName>
</protein>
<sequence length="237" mass="27609">MSRKIPLRSKSHPYQAHRPMKRDARAGLEINAFTHTSQDVFTGPQGEFVNWGWLSVPEMYTGLCNLLLSEYICTVRVCTSQYCDLPHIPNGKALIFLVRKHYICVAHVCNKLLFFDPLSQPAHTYFGNELPQLAHINLLVQEPNSPFCGNFCLFFLHCVFNRMKRTMYTKNTILDATRLLLQRYLYTAPHPVRFNSTLIEYFTVNHRIGEEFHSAQHERFRRYDNELSVTALHNPCT</sequence>
<reference evidence="1" key="1">
    <citation type="journal article" date="2020" name="J. ISSAAS">
        <title>Identification of Adomavirus Virion Proteins.</title>
        <authorList>
            <person name="Welch N.L."/>
            <person name="Tisza M.J."/>
            <person name="Starrett G.J."/>
            <person name="Belford A.K."/>
            <person name="Pastrana D.V."/>
            <person name="Pang Y.-Y.S."/>
            <person name="Schiller J.T."/>
            <person name="An P."/>
            <person name="Cantolupo P.G."/>
            <person name="Pipas J.M."/>
            <person name="Koda S."/>
            <person name="Subramaniam K."/>
            <person name="Waltzek T.B."/>
            <person name="Bian C."/>
            <person name="Shi Q."/>
            <person name="Ruan Z."/>
            <person name="Ng T.F.F."/>
            <person name="Buck C.B."/>
        </authorList>
    </citation>
    <scope>NUCLEOTIDE SEQUENCE</scope>
    <source>
        <strain evidence="1">8743</strain>
    </source>
</reference>
<name>A0A6F9FCU6_9VIRU</name>
<proteinExistence type="predicted"/>